<proteinExistence type="predicted"/>
<reference evidence="1" key="1">
    <citation type="submission" date="2015-04" db="EMBL/GenBank/DDBJ databases">
        <title>The genome sequence of the plant pathogenic Rhizarian Plasmodiophora brassicae reveals insights in its biotrophic life cycle and the origin of chitin synthesis.</title>
        <authorList>
            <person name="Schwelm A."/>
            <person name="Fogelqvist J."/>
            <person name="Knaust A."/>
            <person name="Julke S."/>
            <person name="Lilja T."/>
            <person name="Dhandapani V."/>
            <person name="Bonilla-Rosso G."/>
            <person name="Karlsson M."/>
            <person name="Shevchenko A."/>
            <person name="Choi S.R."/>
            <person name="Kim H.G."/>
            <person name="Park J.Y."/>
            <person name="Lim Y.P."/>
            <person name="Ludwig-Muller J."/>
            <person name="Dixelius C."/>
        </authorList>
    </citation>
    <scope>NUCLEOTIDE SEQUENCE</scope>
    <source>
        <tissue evidence="1">Potato root galls</tissue>
    </source>
</reference>
<evidence type="ECO:0000313" key="1">
    <source>
        <dbReference type="EMBL" id="CRZ10897.1"/>
    </source>
</evidence>
<name>A0A0H5RBA1_9EUKA</name>
<dbReference type="AlphaFoldDB" id="A0A0H5RBA1"/>
<organism evidence="1">
    <name type="scientific">Spongospora subterranea</name>
    <dbReference type="NCBI Taxonomy" id="70186"/>
    <lineage>
        <taxon>Eukaryota</taxon>
        <taxon>Sar</taxon>
        <taxon>Rhizaria</taxon>
        <taxon>Endomyxa</taxon>
        <taxon>Phytomyxea</taxon>
        <taxon>Plasmodiophorida</taxon>
        <taxon>Plasmodiophoridae</taxon>
        <taxon>Spongospora</taxon>
    </lineage>
</organism>
<accession>A0A0H5RBA1</accession>
<protein>
    <submittedName>
        <fullName evidence="1">Uncharacterized protein</fullName>
    </submittedName>
</protein>
<dbReference type="EMBL" id="HACM01010455">
    <property type="protein sequence ID" value="CRZ10897.1"/>
    <property type="molecule type" value="Transcribed_RNA"/>
</dbReference>
<sequence>MDVGIRSSSSIAFLDEFPLFVRDLRMTVDDYRRECSSWPSCSASNNGGPVTRHINDAIAEVASLMTDSSAAQCLTDFTRRFEQTLLVSPSKPEPVVAESFLEEFLSKEPHSAHSSPGKVTKSSNTLASPTIPTISAHSRAVLSAIDTIDHHHSTLLSPPPPSVTVPGSSTGQFNAIVNAEMEQVSGFLRSRITVDDLNGALADIVQRQKQGAFITADFLERDLGFGPRARPLIMVLQQLNRLRATRHDGQVAYQIVDSSSS</sequence>